<reference evidence="2 3" key="1">
    <citation type="journal article" date="2014" name="Agronomy (Basel)">
        <title>A Draft Genome Sequence for Ensete ventricosum, the Drought-Tolerant Tree Against Hunger.</title>
        <authorList>
            <person name="Harrison J."/>
            <person name="Moore K.A."/>
            <person name="Paszkiewicz K."/>
            <person name="Jones T."/>
            <person name="Grant M."/>
            <person name="Ambacheew D."/>
            <person name="Muzemil S."/>
            <person name="Studholme D.J."/>
        </authorList>
    </citation>
    <scope>NUCLEOTIDE SEQUENCE [LARGE SCALE GENOMIC DNA]</scope>
</reference>
<feature type="non-terminal residue" evidence="2">
    <location>
        <position position="1"/>
    </location>
</feature>
<sequence length="117" mass="12460">PSLSSLRRRYRPCAGDDGDGGPLAVDSHPTKGRPPLRPVPPSPLTAGLVAVDWPLQVGRWRMPLAAYLLATQSPFASSCPYSLGCNRSPLQRGLPWPAIATRGVAVVDRPYRGPGHG</sequence>
<evidence type="ECO:0000256" key="1">
    <source>
        <dbReference type="SAM" id="MobiDB-lite"/>
    </source>
</evidence>
<dbReference type="AlphaFoldDB" id="A0A426XHY5"/>
<evidence type="ECO:0000313" key="2">
    <source>
        <dbReference type="EMBL" id="RRT39095.1"/>
    </source>
</evidence>
<dbReference type="EMBL" id="AMZH03020517">
    <property type="protein sequence ID" value="RRT39095.1"/>
    <property type="molecule type" value="Genomic_DNA"/>
</dbReference>
<dbReference type="Proteomes" id="UP000287651">
    <property type="component" value="Unassembled WGS sequence"/>
</dbReference>
<gene>
    <name evidence="2" type="ORF">B296_00044982</name>
</gene>
<comment type="caution">
    <text evidence="2">The sequence shown here is derived from an EMBL/GenBank/DDBJ whole genome shotgun (WGS) entry which is preliminary data.</text>
</comment>
<accession>A0A426XHY5</accession>
<proteinExistence type="predicted"/>
<protein>
    <submittedName>
        <fullName evidence="2">Uncharacterized protein</fullName>
    </submittedName>
</protein>
<feature type="compositionally biased region" description="Basic residues" evidence="1">
    <location>
        <begin position="1"/>
        <end position="11"/>
    </location>
</feature>
<feature type="region of interest" description="Disordered" evidence="1">
    <location>
        <begin position="1"/>
        <end position="41"/>
    </location>
</feature>
<name>A0A426XHY5_ENSVE</name>
<organism evidence="2 3">
    <name type="scientific">Ensete ventricosum</name>
    <name type="common">Abyssinian banana</name>
    <name type="synonym">Musa ensete</name>
    <dbReference type="NCBI Taxonomy" id="4639"/>
    <lineage>
        <taxon>Eukaryota</taxon>
        <taxon>Viridiplantae</taxon>
        <taxon>Streptophyta</taxon>
        <taxon>Embryophyta</taxon>
        <taxon>Tracheophyta</taxon>
        <taxon>Spermatophyta</taxon>
        <taxon>Magnoliopsida</taxon>
        <taxon>Liliopsida</taxon>
        <taxon>Zingiberales</taxon>
        <taxon>Musaceae</taxon>
        <taxon>Ensete</taxon>
    </lineage>
</organism>
<evidence type="ECO:0000313" key="3">
    <source>
        <dbReference type="Proteomes" id="UP000287651"/>
    </source>
</evidence>